<name>A0A0S3PWG8_9BRAD</name>
<keyword evidence="3" id="KW-1185">Reference proteome</keyword>
<dbReference type="InterPro" id="IPR002931">
    <property type="entry name" value="Transglutaminase-like"/>
</dbReference>
<dbReference type="SUPFAM" id="SSF54001">
    <property type="entry name" value="Cysteine proteinases"/>
    <property type="match status" value="1"/>
</dbReference>
<organism evidence="2 3">
    <name type="scientific">Variibacter gotjawalensis</name>
    <dbReference type="NCBI Taxonomy" id="1333996"/>
    <lineage>
        <taxon>Bacteria</taxon>
        <taxon>Pseudomonadati</taxon>
        <taxon>Pseudomonadota</taxon>
        <taxon>Alphaproteobacteria</taxon>
        <taxon>Hyphomicrobiales</taxon>
        <taxon>Nitrobacteraceae</taxon>
        <taxon>Variibacter</taxon>
    </lineage>
</organism>
<dbReference type="KEGG" id="vgo:GJW-30_1_02663"/>
<dbReference type="SMART" id="SM00460">
    <property type="entry name" value="TGc"/>
    <property type="match status" value="1"/>
</dbReference>
<reference evidence="2 3" key="1">
    <citation type="submission" date="2015-08" db="EMBL/GenBank/DDBJ databases">
        <title>Investigation of the bacterial diversity of lava forest soil.</title>
        <authorList>
            <person name="Lee J.S."/>
        </authorList>
    </citation>
    <scope>NUCLEOTIDE SEQUENCE [LARGE SCALE GENOMIC DNA]</scope>
    <source>
        <strain evidence="2 3">GJW-30</strain>
    </source>
</reference>
<dbReference type="InterPro" id="IPR038765">
    <property type="entry name" value="Papain-like_cys_pep_sf"/>
</dbReference>
<evidence type="ECO:0000259" key="1">
    <source>
        <dbReference type="SMART" id="SM00460"/>
    </source>
</evidence>
<dbReference type="InterPro" id="IPR013589">
    <property type="entry name" value="Bac_transglu_N"/>
</dbReference>
<dbReference type="PANTHER" id="PTHR33490">
    <property type="entry name" value="BLR5614 PROTEIN-RELATED"/>
    <property type="match status" value="1"/>
</dbReference>
<dbReference type="EMBL" id="AP014946">
    <property type="protein sequence ID" value="BAT60128.1"/>
    <property type="molecule type" value="Genomic_DNA"/>
</dbReference>
<protein>
    <submittedName>
        <fullName evidence="2">Transglutaminase-like superfamily protein</fullName>
    </submittedName>
</protein>
<dbReference type="AlphaFoldDB" id="A0A0S3PWG8"/>
<proteinExistence type="predicted"/>
<dbReference type="Pfam" id="PF01841">
    <property type="entry name" value="Transglut_core"/>
    <property type="match status" value="1"/>
</dbReference>
<accession>A0A0S3PWG8</accession>
<sequence length="273" mass="30138">MRIFIRHETTYEYDDPPKNVIQTLRLTPRHHESQYIVRWRIALSHDGRLDQREDAFGNLLHAFTLAGPVERIGIDVEGEVETQDSAGVVRGAVERFPPNFFLRETPLTEPDDAIRALAGEISGASTQLDQMHRLLGKLNTDMSFDPDPTHVHTTAAQAYALKAGVCQDLSHIFIAAARTIGIPARYVSGHMYRVDGVTDLVAGHAWVEVYLNDLGWVAFDPTNGICATDAHVRIAVGLDYLGAAPVRGSRQGGSHERLVVNVKVAQAQSQQQT</sequence>
<dbReference type="Gene3D" id="3.10.620.30">
    <property type="match status" value="1"/>
</dbReference>
<dbReference type="Pfam" id="PF08379">
    <property type="entry name" value="Bact_transglu_N"/>
    <property type="match status" value="1"/>
</dbReference>
<dbReference type="Proteomes" id="UP000236884">
    <property type="component" value="Chromosome"/>
</dbReference>
<evidence type="ECO:0000313" key="2">
    <source>
        <dbReference type="EMBL" id="BAT60128.1"/>
    </source>
</evidence>
<feature type="domain" description="Transglutaminase-like" evidence="1">
    <location>
        <begin position="158"/>
        <end position="223"/>
    </location>
</feature>
<dbReference type="PANTHER" id="PTHR33490:SF6">
    <property type="entry name" value="SLL1049 PROTEIN"/>
    <property type="match status" value="1"/>
</dbReference>
<dbReference type="RefSeq" id="WP_096356077.1">
    <property type="nucleotide sequence ID" value="NZ_AP014946.1"/>
</dbReference>
<evidence type="ECO:0000313" key="3">
    <source>
        <dbReference type="Proteomes" id="UP000236884"/>
    </source>
</evidence>
<dbReference type="OrthoDB" id="9804023at2"/>
<gene>
    <name evidence="2" type="ORF">GJW-30_1_02663</name>
</gene>